<dbReference type="RefSeq" id="WP_346094036.1">
    <property type="nucleotide sequence ID" value="NZ_BAAABY010000009.1"/>
</dbReference>
<name>A0ABN0ZMP0_9ACTN</name>
<dbReference type="EMBL" id="BAAABY010000009">
    <property type="protein sequence ID" value="GAA0452524.1"/>
    <property type="molecule type" value="Genomic_DNA"/>
</dbReference>
<keyword evidence="3" id="KW-1185">Reference proteome</keyword>
<evidence type="ECO:0000313" key="2">
    <source>
        <dbReference type="EMBL" id="GAA0452524.1"/>
    </source>
</evidence>
<dbReference type="Proteomes" id="UP001500909">
    <property type="component" value="Unassembled WGS sequence"/>
</dbReference>
<gene>
    <name evidence="2" type="ORF">GCM10010361_15790</name>
</gene>
<proteinExistence type="predicted"/>
<dbReference type="InterPro" id="IPR028978">
    <property type="entry name" value="Chorismate_lyase_/UTRA_dom_sf"/>
</dbReference>
<accession>A0ABN0ZMP0</accession>
<evidence type="ECO:0000313" key="3">
    <source>
        <dbReference type="Proteomes" id="UP001500909"/>
    </source>
</evidence>
<dbReference type="SUPFAM" id="SSF64288">
    <property type="entry name" value="Chorismate lyase-like"/>
    <property type="match status" value="1"/>
</dbReference>
<dbReference type="Pfam" id="PF07702">
    <property type="entry name" value="UTRA"/>
    <property type="match status" value="1"/>
</dbReference>
<dbReference type="InterPro" id="IPR011663">
    <property type="entry name" value="UTRA"/>
</dbReference>
<evidence type="ECO:0000259" key="1">
    <source>
        <dbReference type="Pfam" id="PF07702"/>
    </source>
</evidence>
<sequence length="70" mass="7829">MFQTARSATHEEIADLGVAPGTVCLVMKRVYRTADGRVVECTTTVDYSGRFRTDPEFDKAPLSPSQKHPW</sequence>
<dbReference type="Gene3D" id="3.40.1410.10">
    <property type="entry name" value="Chorismate lyase-like"/>
    <property type="match status" value="1"/>
</dbReference>
<organism evidence="2 3">
    <name type="scientific">Streptomyces olivaceiscleroticus</name>
    <dbReference type="NCBI Taxonomy" id="68245"/>
    <lineage>
        <taxon>Bacteria</taxon>
        <taxon>Bacillati</taxon>
        <taxon>Actinomycetota</taxon>
        <taxon>Actinomycetes</taxon>
        <taxon>Kitasatosporales</taxon>
        <taxon>Streptomycetaceae</taxon>
        <taxon>Streptomyces</taxon>
    </lineage>
</organism>
<feature type="domain" description="UbiC transcription regulator-associated" evidence="1">
    <location>
        <begin position="4"/>
        <end position="45"/>
    </location>
</feature>
<reference evidence="2 3" key="1">
    <citation type="journal article" date="2019" name="Int. J. Syst. Evol. Microbiol.">
        <title>The Global Catalogue of Microorganisms (GCM) 10K type strain sequencing project: providing services to taxonomists for standard genome sequencing and annotation.</title>
        <authorList>
            <consortium name="The Broad Institute Genomics Platform"/>
            <consortium name="The Broad Institute Genome Sequencing Center for Infectious Disease"/>
            <person name="Wu L."/>
            <person name="Ma J."/>
        </authorList>
    </citation>
    <scope>NUCLEOTIDE SEQUENCE [LARGE SCALE GENOMIC DNA]</scope>
    <source>
        <strain evidence="2 3">JCM 4805</strain>
    </source>
</reference>
<comment type="caution">
    <text evidence="2">The sequence shown here is derived from an EMBL/GenBank/DDBJ whole genome shotgun (WGS) entry which is preliminary data.</text>
</comment>
<protein>
    <recommendedName>
        <fullName evidence="1">UbiC transcription regulator-associated domain-containing protein</fullName>
    </recommendedName>
</protein>